<keyword evidence="3" id="KW-0328">Glycosyltransferase</keyword>
<dbReference type="EC" id="2.4.-.-" evidence="3"/>
<dbReference type="Pfam" id="PF13439">
    <property type="entry name" value="Glyco_transf_4"/>
    <property type="match status" value="1"/>
</dbReference>
<comment type="caution">
    <text evidence="3">The sequence shown here is derived from an EMBL/GenBank/DDBJ whole genome shotgun (WGS) entry which is preliminary data.</text>
</comment>
<dbReference type="InterPro" id="IPR001296">
    <property type="entry name" value="Glyco_trans_1"/>
</dbReference>
<dbReference type="InterPro" id="IPR028098">
    <property type="entry name" value="Glyco_trans_4-like_N"/>
</dbReference>
<dbReference type="RefSeq" id="WP_331805726.1">
    <property type="nucleotide sequence ID" value="NZ_JAZHPM010000027.1"/>
</dbReference>
<feature type="domain" description="Glycosyltransferase subfamily 4-like N-terminal" evidence="2">
    <location>
        <begin position="15"/>
        <end position="179"/>
    </location>
</feature>
<evidence type="ECO:0000313" key="3">
    <source>
        <dbReference type="EMBL" id="MEF2293186.1"/>
    </source>
</evidence>
<gene>
    <name evidence="3" type="ORF">V2W34_14395</name>
</gene>
<dbReference type="GO" id="GO:0016757">
    <property type="term" value="F:glycosyltransferase activity"/>
    <property type="evidence" value="ECO:0007669"/>
    <property type="project" value="UniProtKB-KW"/>
</dbReference>
<sequence length="377" mass="43072">MKSKLLIFLPSLAGGGAERTIINIMKYLDKSIFSVTLVMISANIDNYSRHEYLDEVDSDIKIEYLNSKISKYSLLKIVNNFVEIINEEKPDLIFSTTLNANFISIICANISKVKCPVIIRESTNRSQLKTNLFVRLLTRYLYNKANAIVSLSQGVKKDLQESFRVNNERNKVIYNPIDVPYINNKKLEPVNDLVKNNKFKYIITVGRLIEAKDQKTLLKSFKLISKEIKSRLLILGKGPEEQKLRNICEQLNIVDQVIFLGFKKNPYKYMNMSDLFILSSKREGFGHVLVEAMAIGIPVVSTNCYSGPSEIITNKNIGRLVEVGDHVALANEAMQLLKNRDDYNKVSSLAQKRALEFKADSIVKKYEKLFLNIIMNR</sequence>
<dbReference type="Pfam" id="PF00534">
    <property type="entry name" value="Glycos_transf_1"/>
    <property type="match status" value="1"/>
</dbReference>
<protein>
    <submittedName>
        <fullName evidence="3">Glycosyltransferase</fullName>
        <ecNumber evidence="3">2.4.-.-</ecNumber>
    </submittedName>
</protein>
<dbReference type="EMBL" id="JAZHPM010000027">
    <property type="protein sequence ID" value="MEF2293186.1"/>
    <property type="molecule type" value="Genomic_DNA"/>
</dbReference>
<keyword evidence="3" id="KW-0808">Transferase</keyword>
<name>A0ABU7VHQ2_9BACI</name>
<organism evidence="3 4">
    <name type="scientific">Virgibacillus dokdonensis</name>
    <dbReference type="NCBI Taxonomy" id="302167"/>
    <lineage>
        <taxon>Bacteria</taxon>
        <taxon>Bacillati</taxon>
        <taxon>Bacillota</taxon>
        <taxon>Bacilli</taxon>
        <taxon>Bacillales</taxon>
        <taxon>Bacillaceae</taxon>
        <taxon>Virgibacillus</taxon>
    </lineage>
</organism>
<dbReference type="PANTHER" id="PTHR12526">
    <property type="entry name" value="GLYCOSYLTRANSFERASE"/>
    <property type="match status" value="1"/>
</dbReference>
<dbReference type="SUPFAM" id="SSF53756">
    <property type="entry name" value="UDP-Glycosyltransferase/glycogen phosphorylase"/>
    <property type="match status" value="1"/>
</dbReference>
<evidence type="ECO:0000313" key="4">
    <source>
        <dbReference type="Proteomes" id="UP001356080"/>
    </source>
</evidence>
<reference evidence="3 4" key="1">
    <citation type="submission" date="2024-01" db="EMBL/GenBank/DDBJ databases">
        <title>Survival strategy associated with biotechnological potential of Virgibacillus dokdonensis T4.6 isolated from salt-fermented shrimp paste.</title>
        <authorList>
            <person name="Doan T.V."/>
            <person name="Quach N.T."/>
            <person name="Phi Q.-T."/>
        </authorList>
    </citation>
    <scope>NUCLEOTIDE SEQUENCE [LARGE SCALE GENOMIC DNA]</scope>
    <source>
        <strain evidence="3 4">T4.6</strain>
    </source>
</reference>
<evidence type="ECO:0000259" key="2">
    <source>
        <dbReference type="Pfam" id="PF13439"/>
    </source>
</evidence>
<evidence type="ECO:0000259" key="1">
    <source>
        <dbReference type="Pfam" id="PF00534"/>
    </source>
</evidence>
<dbReference type="CDD" id="cd03811">
    <property type="entry name" value="GT4_GT28_WabH-like"/>
    <property type="match status" value="1"/>
</dbReference>
<keyword evidence="4" id="KW-1185">Reference proteome</keyword>
<accession>A0ABU7VHQ2</accession>
<dbReference type="PANTHER" id="PTHR12526:SF630">
    <property type="entry name" value="GLYCOSYLTRANSFERASE"/>
    <property type="match status" value="1"/>
</dbReference>
<dbReference type="Gene3D" id="3.40.50.2000">
    <property type="entry name" value="Glycogen Phosphorylase B"/>
    <property type="match status" value="2"/>
</dbReference>
<proteinExistence type="predicted"/>
<feature type="domain" description="Glycosyl transferase family 1" evidence="1">
    <location>
        <begin position="192"/>
        <end position="352"/>
    </location>
</feature>
<dbReference type="Proteomes" id="UP001356080">
    <property type="component" value="Unassembled WGS sequence"/>
</dbReference>